<organism evidence="4 5">
    <name type="scientific">Lactuca saligna</name>
    <name type="common">Willowleaf lettuce</name>
    <dbReference type="NCBI Taxonomy" id="75948"/>
    <lineage>
        <taxon>Eukaryota</taxon>
        <taxon>Viridiplantae</taxon>
        <taxon>Streptophyta</taxon>
        <taxon>Embryophyta</taxon>
        <taxon>Tracheophyta</taxon>
        <taxon>Spermatophyta</taxon>
        <taxon>Magnoliopsida</taxon>
        <taxon>eudicotyledons</taxon>
        <taxon>Gunneridae</taxon>
        <taxon>Pentapetalae</taxon>
        <taxon>asterids</taxon>
        <taxon>campanulids</taxon>
        <taxon>Asterales</taxon>
        <taxon>Asteraceae</taxon>
        <taxon>Cichorioideae</taxon>
        <taxon>Cichorieae</taxon>
        <taxon>Lactucinae</taxon>
        <taxon>Lactuca</taxon>
    </lineage>
</organism>
<dbReference type="PANTHER" id="PTHR31286:SF99">
    <property type="entry name" value="DUF4283 DOMAIN-CONTAINING PROTEIN"/>
    <property type="match status" value="1"/>
</dbReference>
<dbReference type="PANTHER" id="PTHR31286">
    <property type="entry name" value="GLYCINE-RICH CELL WALL STRUCTURAL PROTEIN 1.8-LIKE"/>
    <property type="match status" value="1"/>
</dbReference>
<sequence length="1368" mass="155936">MRLVEITKIENKNGISNFLVKGHFRQGWNFNKLDELIEFGLSIKDFDCISDWKDRKEVKLKNKNRNCLILEQGLFGYRIDKGATGLFHIFGDNFNYSGWNKCMRVSGFYHKEGKDLNRDRLRFILIDCEDGIWEVGYFGNYDSCWFFSMSRNMYGREDKRKDFNNKESIRKWIKGYIRQNWKENKKDHLFVNCLIVFVYGFLIFLEDWMKIDLKNKGMMDNFVFQVVSRRAGWLENNILYYDCYYLVESIKEWGYFGHSLIVGGDGNWRELVVDRSKGNIGNLNWVEDLLNFGCVIIYERRWGEGQYGQKWNYWRWVNSGFYEGVYVQYFYKGIDGFSTIVGATTGSISKWWDIHPSITRLGAWVMMVDEDNWNGMLEKRYNQRRSVEEKKNRKIVNKDNREDDNLACYSNILLRYIKDNKDTREKKRKKIAILESFGNGKVETMCIFVWRFWDIGVHRTSVIIDTWIRSMYRDGIFEDWKKKWSIHFEIFSLGFPVLVSGLVGILVIGSLAGAGISSSLIEFTLKSIPIVYTIGDRMFWKIGSMFGMNYKDPPDPANKNLYEDDLEADVGAKRRGRRAMHKEFSPYSMIKPLRSKEKMEAKINRLREEKKYLNAKSIADGSKEVLRAGVREIIKSNYGKENIDPQFIKSELEAFDKVIANQKKLEEEKGFVLLQVTSDMVKGYNSSKNLVGGSSPSSPVIQANMGMDAGTVAGSNNRISAGTKNDKGILVDEPKITKDFISSELMKMGSYASGPGSSSSGPGPVIETNEGKGILGKFPVSQVASVNSGIPVVFNANPIDSISCNTNCNDEDMKDSINENGNLEVGYGNNMKKEQGANFLNMDFSKPVLSPAAKLVNEFNKKSYARMVESTNNVVDLNIKVIPKVDGKPSGKVELPYADLMLGGAPYHATLYGFFVGKKLAFPTVNHFSFKMWKMYGLKDIMVNDEGFFFFKFDSKEGMMSVLEGGPWLINNVPMFVQRWRPGLVLSKPQINSVPVWVKVFNVPLEYWNSKGITLIANEIGKPIAMDKITQKMCNEHWGRPAFMRFLVEMSAESEWMKELSVVSIDFGTGEKVESKCRIEYAWRPDICSHCKIYGHKNNNCGILNGKKNDGVTDVAVDREENGRKEKVDDDGFILVTKKNNKGQKFNTGVVINEEGKVDLIKSLEKSTKPVFEGMVVSNNDESLKDEGNQGMEKSKKIKEQENQKGGQNEDRSNEGVENRKNGGNFSKFAVGNLKKDGKEKGVFQSKDDKSGRKNGTGVFIPKEKLGTRVKNVIENFNAKKDGMQGKREENQKKVYVPKKQVELKVSSNFDNLGSTSGKIDQDEITTQNPFDVLADLGLRDMSYLDEMDSEILTGGGQEISTENKIGD</sequence>
<evidence type="ECO:0000313" key="5">
    <source>
        <dbReference type="Proteomes" id="UP001177003"/>
    </source>
</evidence>
<feature type="region of interest" description="Disordered" evidence="1">
    <location>
        <begin position="1174"/>
        <end position="1260"/>
    </location>
</feature>
<evidence type="ECO:0000256" key="1">
    <source>
        <dbReference type="SAM" id="MobiDB-lite"/>
    </source>
</evidence>
<feature type="compositionally biased region" description="Basic and acidic residues" evidence="1">
    <location>
        <begin position="1182"/>
        <end position="1221"/>
    </location>
</feature>
<keyword evidence="2" id="KW-1133">Transmembrane helix</keyword>
<evidence type="ECO:0000313" key="4">
    <source>
        <dbReference type="EMBL" id="CAI9262013.1"/>
    </source>
</evidence>
<dbReference type="InterPro" id="IPR025558">
    <property type="entry name" value="DUF4283"/>
</dbReference>
<proteinExistence type="predicted"/>
<keyword evidence="2" id="KW-0812">Transmembrane</keyword>
<gene>
    <name evidence="4" type="ORF">LSALG_LOCUS2774</name>
</gene>
<feature type="domain" description="DUF4283" evidence="3">
    <location>
        <begin position="910"/>
        <end position="984"/>
    </location>
</feature>
<dbReference type="InterPro" id="IPR040256">
    <property type="entry name" value="At4g02000-like"/>
</dbReference>
<evidence type="ECO:0000256" key="2">
    <source>
        <dbReference type="SAM" id="Phobius"/>
    </source>
</evidence>
<dbReference type="Proteomes" id="UP001177003">
    <property type="component" value="Chromosome 0"/>
</dbReference>
<keyword evidence="2" id="KW-0472">Membrane</keyword>
<feature type="transmembrane region" description="Helical" evidence="2">
    <location>
        <begin position="189"/>
        <end position="209"/>
    </location>
</feature>
<name>A0AA35V4Q5_LACSI</name>
<accession>A0AA35V4Q5</accession>
<evidence type="ECO:0000259" key="3">
    <source>
        <dbReference type="Pfam" id="PF14111"/>
    </source>
</evidence>
<feature type="compositionally biased region" description="Basic and acidic residues" evidence="1">
    <location>
        <begin position="1234"/>
        <end position="1252"/>
    </location>
</feature>
<dbReference type="EMBL" id="OX465086">
    <property type="protein sequence ID" value="CAI9262013.1"/>
    <property type="molecule type" value="Genomic_DNA"/>
</dbReference>
<reference evidence="4" key="1">
    <citation type="submission" date="2023-04" db="EMBL/GenBank/DDBJ databases">
        <authorList>
            <person name="Vijverberg K."/>
            <person name="Xiong W."/>
            <person name="Schranz E."/>
        </authorList>
    </citation>
    <scope>NUCLEOTIDE SEQUENCE</scope>
</reference>
<protein>
    <recommendedName>
        <fullName evidence="3">DUF4283 domain-containing protein</fullName>
    </recommendedName>
</protein>
<keyword evidence="5" id="KW-1185">Reference proteome</keyword>
<dbReference type="Pfam" id="PF14111">
    <property type="entry name" value="DUF4283"/>
    <property type="match status" value="1"/>
</dbReference>